<protein>
    <submittedName>
        <fullName evidence="2">Uncharacterized protein</fullName>
    </submittedName>
</protein>
<reference evidence="2 3" key="1">
    <citation type="journal article" date="2018" name="Front. Plant Sci.">
        <title>Red Clover (Trifolium pratense) and Zigzag Clover (T. medium) - A Picture of Genomic Similarities and Differences.</title>
        <authorList>
            <person name="Dluhosova J."/>
            <person name="Istvanek J."/>
            <person name="Nedelnik J."/>
            <person name="Repkova J."/>
        </authorList>
    </citation>
    <scope>NUCLEOTIDE SEQUENCE [LARGE SCALE GENOMIC DNA]</scope>
    <source>
        <strain evidence="3">cv. 10/8</strain>
        <tissue evidence="2">Leaf</tissue>
    </source>
</reference>
<dbReference type="AlphaFoldDB" id="A0A392NZ42"/>
<evidence type="ECO:0000313" key="3">
    <source>
        <dbReference type="Proteomes" id="UP000265520"/>
    </source>
</evidence>
<dbReference type="Proteomes" id="UP000265520">
    <property type="component" value="Unassembled WGS sequence"/>
</dbReference>
<comment type="caution">
    <text evidence="2">The sequence shown here is derived from an EMBL/GenBank/DDBJ whole genome shotgun (WGS) entry which is preliminary data.</text>
</comment>
<feature type="non-terminal residue" evidence="2">
    <location>
        <position position="1"/>
    </location>
</feature>
<name>A0A392NZ42_9FABA</name>
<sequence>VNVVDLNFPLPPPPPPPDDDDDPHDSSLDLRLGL</sequence>
<evidence type="ECO:0000313" key="2">
    <source>
        <dbReference type="EMBL" id="MCI05061.1"/>
    </source>
</evidence>
<feature type="region of interest" description="Disordered" evidence="1">
    <location>
        <begin position="1"/>
        <end position="34"/>
    </location>
</feature>
<organism evidence="2 3">
    <name type="scientific">Trifolium medium</name>
    <dbReference type="NCBI Taxonomy" id="97028"/>
    <lineage>
        <taxon>Eukaryota</taxon>
        <taxon>Viridiplantae</taxon>
        <taxon>Streptophyta</taxon>
        <taxon>Embryophyta</taxon>
        <taxon>Tracheophyta</taxon>
        <taxon>Spermatophyta</taxon>
        <taxon>Magnoliopsida</taxon>
        <taxon>eudicotyledons</taxon>
        <taxon>Gunneridae</taxon>
        <taxon>Pentapetalae</taxon>
        <taxon>rosids</taxon>
        <taxon>fabids</taxon>
        <taxon>Fabales</taxon>
        <taxon>Fabaceae</taxon>
        <taxon>Papilionoideae</taxon>
        <taxon>50 kb inversion clade</taxon>
        <taxon>NPAAA clade</taxon>
        <taxon>Hologalegina</taxon>
        <taxon>IRL clade</taxon>
        <taxon>Trifolieae</taxon>
        <taxon>Trifolium</taxon>
    </lineage>
</organism>
<accession>A0A392NZ42</accession>
<evidence type="ECO:0000256" key="1">
    <source>
        <dbReference type="SAM" id="MobiDB-lite"/>
    </source>
</evidence>
<proteinExistence type="predicted"/>
<dbReference type="EMBL" id="LXQA010057412">
    <property type="protein sequence ID" value="MCI05061.1"/>
    <property type="molecule type" value="Genomic_DNA"/>
</dbReference>
<keyword evidence="3" id="KW-1185">Reference proteome</keyword>